<dbReference type="EMBL" id="JASZZN010000006">
    <property type="protein sequence ID" value="MDM4015703.1"/>
    <property type="molecule type" value="Genomic_DNA"/>
</dbReference>
<name>A0ABT7PGS3_9BACT</name>
<keyword evidence="1" id="KW-0812">Transmembrane</keyword>
<accession>A0ABT7PGS3</accession>
<organism evidence="2 3">
    <name type="scientific">Roseiconus lacunae</name>
    <dbReference type="NCBI Taxonomy" id="2605694"/>
    <lineage>
        <taxon>Bacteria</taxon>
        <taxon>Pseudomonadati</taxon>
        <taxon>Planctomycetota</taxon>
        <taxon>Planctomycetia</taxon>
        <taxon>Pirellulales</taxon>
        <taxon>Pirellulaceae</taxon>
        <taxon>Roseiconus</taxon>
    </lineage>
</organism>
<evidence type="ECO:0008006" key="4">
    <source>
        <dbReference type="Google" id="ProtNLM"/>
    </source>
</evidence>
<feature type="transmembrane region" description="Helical" evidence="1">
    <location>
        <begin position="9"/>
        <end position="26"/>
    </location>
</feature>
<keyword evidence="3" id="KW-1185">Reference proteome</keyword>
<keyword evidence="1" id="KW-0472">Membrane</keyword>
<proteinExistence type="predicted"/>
<protein>
    <recommendedName>
        <fullName evidence="4">Carboxypeptidase regulatory-like domain-containing protein</fullName>
    </recommendedName>
</protein>
<evidence type="ECO:0000313" key="3">
    <source>
        <dbReference type="Proteomes" id="UP001239462"/>
    </source>
</evidence>
<dbReference type="Proteomes" id="UP001239462">
    <property type="component" value="Unassembled WGS sequence"/>
</dbReference>
<sequence length="158" mass="16741">MSVTNRQRFLNVSIAGFLAGVGFLIGCSKPETTLGPTLYPVTGTLLIDGEPAVGATVKFVPVEPSKYSSQADQRRSARVPAATVQSDGSFQASYDAIGDGAPEGVYKLLVFQLVPPPGGGLPIDRFQGRFLDERRPIASITVKSEPNDCGVIRLSSSR</sequence>
<dbReference type="PROSITE" id="PS51257">
    <property type="entry name" value="PROKAR_LIPOPROTEIN"/>
    <property type="match status" value="1"/>
</dbReference>
<gene>
    <name evidence="2" type="ORF">QTN89_09700</name>
</gene>
<keyword evidence="1" id="KW-1133">Transmembrane helix</keyword>
<dbReference type="RefSeq" id="WP_289163208.1">
    <property type="nucleotide sequence ID" value="NZ_JASZZN010000006.1"/>
</dbReference>
<reference evidence="2 3" key="1">
    <citation type="submission" date="2023-06" db="EMBL/GenBank/DDBJ databases">
        <title>Roseiconus lacunae JC819 isolated from Gulf of Mannar region, Tamil Nadu.</title>
        <authorList>
            <person name="Pk S."/>
            <person name="Ch S."/>
            <person name="Ch V.R."/>
        </authorList>
    </citation>
    <scope>NUCLEOTIDE SEQUENCE [LARGE SCALE GENOMIC DNA]</scope>
    <source>
        <strain evidence="2 3">JC819</strain>
    </source>
</reference>
<comment type="caution">
    <text evidence="2">The sequence shown here is derived from an EMBL/GenBank/DDBJ whole genome shotgun (WGS) entry which is preliminary data.</text>
</comment>
<evidence type="ECO:0000313" key="2">
    <source>
        <dbReference type="EMBL" id="MDM4015703.1"/>
    </source>
</evidence>
<evidence type="ECO:0000256" key="1">
    <source>
        <dbReference type="SAM" id="Phobius"/>
    </source>
</evidence>